<dbReference type="eggNOG" id="COG1396">
    <property type="taxonomic scope" value="Bacteria"/>
</dbReference>
<dbReference type="AlphaFoldDB" id="A0A1D3DS68"/>
<dbReference type="Proteomes" id="UP000095329">
    <property type="component" value="Unassembled WGS sequence"/>
</dbReference>
<dbReference type="SUPFAM" id="SSF47413">
    <property type="entry name" value="lambda repressor-like DNA-binding domains"/>
    <property type="match status" value="1"/>
</dbReference>
<accession>A0A1D3DS68</accession>
<dbReference type="Pfam" id="PF19054">
    <property type="entry name" value="DUF5753"/>
    <property type="match status" value="1"/>
</dbReference>
<dbReference type="SMART" id="SM00530">
    <property type="entry name" value="HTH_XRE"/>
    <property type="match status" value="1"/>
</dbReference>
<sequence length="278" mass="30768">MAGRENKEKATGTAQLIAYMTRTLRNAHGLTQEELGKLCGYSAAAISGVETCAQPASDEMLVKLESTIGRDLGFFQESRIHARIEKYPVQFREYAPLEASAVNLSIYSTLVVHGLFQTEEYARALIAGGFPILPDERVEELVKARTARQAILDRESPAVIEYVVEESVLLRQIGTREVMKGQLRFLADCAKRRNVTIYVLSLTAGDEGEHAGVYGDMTLVETAEHEHLVYLEPQNESILISNPAAVSAYAQRYARMRAQALVPRESLGLIERLAGEQP</sequence>
<name>A0A1D3DS68_9ACTN</name>
<evidence type="ECO:0000313" key="3">
    <source>
        <dbReference type="Proteomes" id="UP000095329"/>
    </source>
</evidence>
<gene>
    <name evidence="2" type="ORF">J116_012455</name>
</gene>
<evidence type="ECO:0000259" key="1">
    <source>
        <dbReference type="PROSITE" id="PS50943"/>
    </source>
</evidence>
<dbReference type="Gene3D" id="1.10.260.40">
    <property type="entry name" value="lambda repressor-like DNA-binding domains"/>
    <property type="match status" value="1"/>
</dbReference>
<dbReference type="InterPro" id="IPR001387">
    <property type="entry name" value="Cro/C1-type_HTH"/>
</dbReference>
<reference evidence="2 3" key="1">
    <citation type="journal article" date="2013" name="Genome Announc.">
        <title>Genome Sequence of Streptomyces violaceusniger Strain SPC6, a Halotolerant Streptomycete That Exhibits Rapid Growth and Development.</title>
        <authorList>
            <person name="Chen X."/>
            <person name="Zhang B."/>
            <person name="Zhang W."/>
            <person name="Wu X."/>
            <person name="Zhang M."/>
            <person name="Chen T."/>
            <person name="Liu G."/>
            <person name="Dyson P."/>
        </authorList>
    </citation>
    <scope>NUCLEOTIDE SEQUENCE [LARGE SCALE GENOMIC DNA]</scope>
    <source>
        <strain evidence="2 3">SPC6</strain>
    </source>
</reference>
<feature type="domain" description="HTH cro/C1-type" evidence="1">
    <location>
        <begin position="22"/>
        <end position="75"/>
    </location>
</feature>
<dbReference type="OrthoDB" id="3669136at2"/>
<protein>
    <submittedName>
        <fullName evidence="2">Transcriptional regulator</fullName>
    </submittedName>
</protein>
<dbReference type="CDD" id="cd00093">
    <property type="entry name" value="HTH_XRE"/>
    <property type="match status" value="1"/>
</dbReference>
<comment type="caution">
    <text evidence="2">The sequence shown here is derived from an EMBL/GenBank/DDBJ whole genome shotgun (WGS) entry which is preliminary data.</text>
</comment>
<dbReference type="EMBL" id="ASHX02000001">
    <property type="protein sequence ID" value="OEJ95177.1"/>
    <property type="molecule type" value="Genomic_DNA"/>
</dbReference>
<proteinExistence type="predicted"/>
<dbReference type="RefSeq" id="WP_023587403.1">
    <property type="nucleotide sequence ID" value="NZ_ASHX02000001.1"/>
</dbReference>
<keyword evidence="3" id="KW-1185">Reference proteome</keyword>
<dbReference type="PROSITE" id="PS50943">
    <property type="entry name" value="HTH_CROC1"/>
    <property type="match status" value="1"/>
</dbReference>
<dbReference type="STRING" id="1306406.J116_012455"/>
<dbReference type="InterPro" id="IPR010982">
    <property type="entry name" value="Lambda_DNA-bd_dom_sf"/>
</dbReference>
<dbReference type="InterPro" id="IPR043917">
    <property type="entry name" value="DUF5753"/>
</dbReference>
<evidence type="ECO:0000313" key="2">
    <source>
        <dbReference type="EMBL" id="OEJ95177.1"/>
    </source>
</evidence>
<dbReference type="GO" id="GO:0003677">
    <property type="term" value="F:DNA binding"/>
    <property type="evidence" value="ECO:0007669"/>
    <property type="project" value="InterPro"/>
</dbReference>
<organism evidence="2 3">
    <name type="scientific">Streptomyces thermolilacinus SPC6</name>
    <dbReference type="NCBI Taxonomy" id="1306406"/>
    <lineage>
        <taxon>Bacteria</taxon>
        <taxon>Bacillati</taxon>
        <taxon>Actinomycetota</taxon>
        <taxon>Actinomycetes</taxon>
        <taxon>Kitasatosporales</taxon>
        <taxon>Streptomycetaceae</taxon>
        <taxon>Streptomyces</taxon>
    </lineage>
</organism>
<dbReference type="Pfam" id="PF01381">
    <property type="entry name" value="HTH_3"/>
    <property type="match status" value="1"/>
</dbReference>